<name>A0ABQ9N9T9_HEVBR</name>
<protein>
    <recommendedName>
        <fullName evidence="8">NB-ARC domain-containing protein</fullName>
    </recommendedName>
</protein>
<dbReference type="Gene3D" id="1.10.8.430">
    <property type="entry name" value="Helical domain of apoptotic protease-activating factors"/>
    <property type="match status" value="1"/>
</dbReference>
<dbReference type="InterPro" id="IPR055414">
    <property type="entry name" value="LRR_R13L4/SHOC2-like"/>
</dbReference>
<dbReference type="EMBL" id="JARPOI010000001">
    <property type="protein sequence ID" value="KAJ9189182.1"/>
    <property type="molecule type" value="Genomic_DNA"/>
</dbReference>
<comment type="caution">
    <text evidence="6">The sequence shown here is derived from an EMBL/GenBank/DDBJ whole genome shotgun (WGS) entry which is preliminary data.</text>
</comment>
<keyword evidence="1" id="KW-0677">Repeat</keyword>
<evidence type="ECO:0000259" key="4">
    <source>
        <dbReference type="Pfam" id="PF23559"/>
    </source>
</evidence>
<dbReference type="Pfam" id="PF23598">
    <property type="entry name" value="LRR_14"/>
    <property type="match status" value="1"/>
</dbReference>
<dbReference type="Pfam" id="PF23559">
    <property type="entry name" value="WHD_DRP"/>
    <property type="match status" value="1"/>
</dbReference>
<dbReference type="Pfam" id="PF00931">
    <property type="entry name" value="NB-ARC"/>
    <property type="match status" value="1"/>
</dbReference>
<evidence type="ECO:0000313" key="6">
    <source>
        <dbReference type="EMBL" id="KAJ9189182.1"/>
    </source>
</evidence>
<dbReference type="InterPro" id="IPR036388">
    <property type="entry name" value="WH-like_DNA-bd_sf"/>
</dbReference>
<feature type="domain" description="Disease resistance protein winged helix" evidence="4">
    <location>
        <begin position="584"/>
        <end position="647"/>
    </location>
</feature>
<proteinExistence type="predicted"/>
<dbReference type="InterPro" id="IPR042197">
    <property type="entry name" value="Apaf_helical"/>
</dbReference>
<dbReference type="InterPro" id="IPR002182">
    <property type="entry name" value="NB-ARC"/>
</dbReference>
<dbReference type="InterPro" id="IPR027417">
    <property type="entry name" value="P-loop_NTPase"/>
</dbReference>
<accession>A0ABQ9N9T9</accession>
<dbReference type="Proteomes" id="UP001174677">
    <property type="component" value="Chromosome 1"/>
</dbReference>
<dbReference type="Gene3D" id="1.20.5.4130">
    <property type="match status" value="1"/>
</dbReference>
<evidence type="ECO:0000313" key="7">
    <source>
        <dbReference type="Proteomes" id="UP001174677"/>
    </source>
</evidence>
<dbReference type="PRINTS" id="PR00364">
    <property type="entry name" value="DISEASERSIST"/>
</dbReference>
<evidence type="ECO:0000256" key="1">
    <source>
        <dbReference type="ARBA" id="ARBA00022737"/>
    </source>
</evidence>
<keyword evidence="7" id="KW-1185">Reference proteome</keyword>
<sequence length="1082" mass="124549">MEQTARQIVLPVLGKISNLLVQQLDSLLGVEDQILCIETQLRTYADDYDHAKNEKLLKEIIHDLEVVIDELIIDSAHRRKRDDFIRYVFASVDQPLFFFHILALVDLLHHYRLRMKLEQLIKIFKIYIDILEYGSWVCALLTGGKASGLWHESVGPYDLGISSNVSLFNALATRKEISPAVQRQARYLRDKFRSLQDFLKQSKSKELSEVGMAWMEELGDVCRSAENVVGLFMDSKLQKNKNGKRTFTKLVWSSRNFISQHKIAQKLAWIEDKIRDIYSRRYEAIPSPVRNFDPPRKYFQSLNRMITRIRAADQLDDQLDIVSFNDDVDAVTAQLLKEDPRCLTISIVGVPGIGKTSLAQLIYDSQAIANHFPHRVWVSRSGLNTSKQDIMKQILGIEGSDLYRDSKDTEESYIRRVRQMVNAFFMDKKYLVVIDDSYSSKLRNAYEFWRGMGSAFSDISNGTRILFTVCHLWQAPPVTETDFTYRLHLRTNDESWALFTHILKVNIPPEMQYLKGRIIRKCGGSPTVIVKLVELLSQRDATLEEWSRVLDELNQDEETWSAILEEINNYLPLYLRRCLFYFGLFPAGYKIPTRRLIALWVAEGLGHQQGDAKSPEYVAETCLRELINYDVVQLTEKKLNGKIKTCCLPEALQVHWFKRAQEANFLQGHSDISSTDIGVIRRLADHLQQNDVVFDDIHRSNSVSPCSRYRDVVSFLSFDTREGSEPGEEIGNFLDRCISSNCFRFLWVLDLEKVYKPKLPKAVGQLVWLKYLGLRYTYLEMLPAFINKLLNLQTLDLKRTCINTLPSSIWKMQKLRHLFLEESFCSAFVPPQEESSLVDLQTLRGAFVGEDSPVRNGLDSSLNITNLGLKCKISVPSQKAAMSSQLVDVENWVRKLKHLQSLRLKSFDESGLPWDLHLRSLSGHVDLSNIYLVGKLKNQQLVSELPGSLIELTLSASGLVEDPMQTLDKLPNLRILRLFSRSFMGKKMLCCFGGFPKLEVLKFWELELLEEWNVEEGAMPNLKDLEIRRCMNLKLLPSGLQCIKTIRQVKLTKLPILSSSLEDKQGEDWKKIAHVRHVCIED</sequence>
<dbReference type="PANTHER" id="PTHR23155">
    <property type="entry name" value="DISEASE RESISTANCE PROTEIN RP"/>
    <property type="match status" value="1"/>
</dbReference>
<evidence type="ECO:0000259" key="5">
    <source>
        <dbReference type="Pfam" id="PF23598"/>
    </source>
</evidence>
<reference evidence="6" key="1">
    <citation type="journal article" date="2023" name="Plant Biotechnol. J.">
        <title>Chromosome-level wild Hevea brasiliensis genome provides new tools for genomic-assisted breeding and valuable loci to elevate rubber yield.</title>
        <authorList>
            <person name="Cheng H."/>
            <person name="Song X."/>
            <person name="Hu Y."/>
            <person name="Wu T."/>
            <person name="Yang Q."/>
            <person name="An Z."/>
            <person name="Feng S."/>
            <person name="Deng Z."/>
            <person name="Wu W."/>
            <person name="Zeng X."/>
            <person name="Tu M."/>
            <person name="Wang X."/>
            <person name="Huang H."/>
        </authorList>
    </citation>
    <scope>NUCLEOTIDE SEQUENCE</scope>
    <source>
        <strain evidence="6">MT/VB/25A 57/8</strain>
    </source>
</reference>
<keyword evidence="2" id="KW-0611">Plant defense</keyword>
<dbReference type="InterPro" id="IPR058922">
    <property type="entry name" value="WHD_DRP"/>
</dbReference>
<evidence type="ECO:0000259" key="3">
    <source>
        <dbReference type="Pfam" id="PF00931"/>
    </source>
</evidence>
<feature type="domain" description="Disease resistance R13L4/SHOC-2-like LRR" evidence="5">
    <location>
        <begin position="738"/>
        <end position="1051"/>
    </location>
</feature>
<dbReference type="InterPro" id="IPR032675">
    <property type="entry name" value="LRR_dom_sf"/>
</dbReference>
<dbReference type="Gene3D" id="1.10.10.10">
    <property type="entry name" value="Winged helix-like DNA-binding domain superfamily/Winged helix DNA-binding domain"/>
    <property type="match status" value="1"/>
</dbReference>
<dbReference type="InterPro" id="IPR044974">
    <property type="entry name" value="Disease_R_plants"/>
</dbReference>
<feature type="domain" description="NB-ARC" evidence="3">
    <location>
        <begin position="325"/>
        <end position="501"/>
    </location>
</feature>
<evidence type="ECO:0008006" key="8">
    <source>
        <dbReference type="Google" id="ProtNLM"/>
    </source>
</evidence>
<dbReference type="Gene3D" id="3.40.50.300">
    <property type="entry name" value="P-loop containing nucleotide triphosphate hydrolases"/>
    <property type="match status" value="1"/>
</dbReference>
<organism evidence="6 7">
    <name type="scientific">Hevea brasiliensis</name>
    <name type="common">Para rubber tree</name>
    <name type="synonym">Siphonia brasiliensis</name>
    <dbReference type="NCBI Taxonomy" id="3981"/>
    <lineage>
        <taxon>Eukaryota</taxon>
        <taxon>Viridiplantae</taxon>
        <taxon>Streptophyta</taxon>
        <taxon>Embryophyta</taxon>
        <taxon>Tracheophyta</taxon>
        <taxon>Spermatophyta</taxon>
        <taxon>Magnoliopsida</taxon>
        <taxon>eudicotyledons</taxon>
        <taxon>Gunneridae</taxon>
        <taxon>Pentapetalae</taxon>
        <taxon>rosids</taxon>
        <taxon>fabids</taxon>
        <taxon>Malpighiales</taxon>
        <taxon>Euphorbiaceae</taxon>
        <taxon>Crotonoideae</taxon>
        <taxon>Micrandreae</taxon>
        <taxon>Hevea</taxon>
    </lineage>
</organism>
<evidence type="ECO:0000256" key="2">
    <source>
        <dbReference type="ARBA" id="ARBA00022821"/>
    </source>
</evidence>
<dbReference type="SUPFAM" id="SSF52058">
    <property type="entry name" value="L domain-like"/>
    <property type="match status" value="1"/>
</dbReference>
<dbReference type="SUPFAM" id="SSF52540">
    <property type="entry name" value="P-loop containing nucleoside triphosphate hydrolases"/>
    <property type="match status" value="1"/>
</dbReference>
<gene>
    <name evidence="6" type="ORF">P3X46_000508</name>
</gene>
<dbReference type="PANTHER" id="PTHR23155:SF955">
    <property type="entry name" value="AAA+ ATPASE DOMAIN-CONTAINING PROTEIN"/>
    <property type="match status" value="1"/>
</dbReference>
<dbReference type="Gene3D" id="3.80.10.10">
    <property type="entry name" value="Ribonuclease Inhibitor"/>
    <property type="match status" value="1"/>
</dbReference>